<keyword evidence="2" id="KW-0812">Transmembrane</keyword>
<protein>
    <submittedName>
        <fullName evidence="3">Uncharacterized protein</fullName>
    </submittedName>
</protein>
<dbReference type="EMBL" id="MN739312">
    <property type="protein sequence ID" value="QHS98002.1"/>
    <property type="molecule type" value="Genomic_DNA"/>
</dbReference>
<accession>A0A6C0C126</accession>
<reference evidence="3" key="1">
    <citation type="journal article" date="2020" name="Nature">
        <title>Giant virus diversity and host interactions through global metagenomics.</title>
        <authorList>
            <person name="Schulz F."/>
            <person name="Roux S."/>
            <person name="Paez-Espino D."/>
            <person name="Jungbluth S."/>
            <person name="Walsh D.A."/>
            <person name="Denef V.J."/>
            <person name="McMahon K.D."/>
            <person name="Konstantinidis K.T."/>
            <person name="Eloe-Fadrosh E.A."/>
            <person name="Kyrpides N.C."/>
            <person name="Woyke T."/>
        </authorList>
    </citation>
    <scope>NUCLEOTIDE SEQUENCE</scope>
    <source>
        <strain evidence="3">GVMAG-M-3300020182-84</strain>
    </source>
</reference>
<feature type="transmembrane region" description="Helical" evidence="2">
    <location>
        <begin position="7"/>
        <end position="28"/>
    </location>
</feature>
<feature type="coiled-coil region" evidence="1">
    <location>
        <begin position="40"/>
        <end position="75"/>
    </location>
</feature>
<evidence type="ECO:0000256" key="1">
    <source>
        <dbReference type="SAM" id="Coils"/>
    </source>
</evidence>
<organism evidence="3">
    <name type="scientific">viral metagenome</name>
    <dbReference type="NCBI Taxonomy" id="1070528"/>
    <lineage>
        <taxon>unclassified sequences</taxon>
        <taxon>metagenomes</taxon>
        <taxon>organismal metagenomes</taxon>
    </lineage>
</organism>
<evidence type="ECO:0000256" key="2">
    <source>
        <dbReference type="SAM" id="Phobius"/>
    </source>
</evidence>
<keyword evidence="2" id="KW-0472">Membrane</keyword>
<dbReference type="AlphaFoldDB" id="A0A6C0C126"/>
<keyword evidence="2" id="KW-1133">Transmembrane helix</keyword>
<proteinExistence type="predicted"/>
<sequence>MNLFIEFIFYVVIYLTIIFGIHQGYLYLKNTYTTPVKLNNTVQTEKYDELINEIRNQKENDYKSMDEDLSKLIDDEFNES</sequence>
<name>A0A6C0C126_9ZZZZ</name>
<evidence type="ECO:0000313" key="3">
    <source>
        <dbReference type="EMBL" id="QHS98002.1"/>
    </source>
</evidence>
<keyword evidence="1" id="KW-0175">Coiled coil</keyword>